<feature type="region of interest" description="Disordered" evidence="1">
    <location>
        <begin position="332"/>
        <end position="371"/>
    </location>
</feature>
<proteinExistence type="predicted"/>
<comment type="caution">
    <text evidence="3">The sequence shown here is derived from an EMBL/GenBank/DDBJ whole genome shotgun (WGS) entry which is preliminary data.</text>
</comment>
<keyword evidence="4" id="KW-1185">Reference proteome</keyword>
<organism evidence="3 4">
    <name type="scientific">Chlamydomonas eustigma</name>
    <dbReference type="NCBI Taxonomy" id="1157962"/>
    <lineage>
        <taxon>Eukaryota</taxon>
        <taxon>Viridiplantae</taxon>
        <taxon>Chlorophyta</taxon>
        <taxon>core chlorophytes</taxon>
        <taxon>Chlorophyceae</taxon>
        <taxon>CS clade</taxon>
        <taxon>Chlamydomonadales</taxon>
        <taxon>Chlamydomonadaceae</taxon>
        <taxon>Chlamydomonas</taxon>
    </lineage>
</organism>
<gene>
    <name evidence="3" type="ORF">CEUSTIGMA_g1.t1</name>
</gene>
<dbReference type="SUPFAM" id="SSF52113">
    <property type="entry name" value="BRCT domain"/>
    <property type="match status" value="1"/>
</dbReference>
<feature type="compositionally biased region" description="Polar residues" evidence="1">
    <location>
        <begin position="608"/>
        <end position="624"/>
    </location>
</feature>
<dbReference type="PROSITE" id="PS50172">
    <property type="entry name" value="BRCT"/>
    <property type="match status" value="1"/>
</dbReference>
<feature type="region of interest" description="Disordered" evidence="1">
    <location>
        <begin position="579"/>
        <end position="660"/>
    </location>
</feature>
<evidence type="ECO:0000256" key="1">
    <source>
        <dbReference type="SAM" id="MobiDB-lite"/>
    </source>
</evidence>
<feature type="region of interest" description="Disordered" evidence="1">
    <location>
        <begin position="916"/>
        <end position="957"/>
    </location>
</feature>
<dbReference type="InterPro" id="IPR036420">
    <property type="entry name" value="BRCT_dom_sf"/>
</dbReference>
<feature type="compositionally biased region" description="Low complexity" evidence="1">
    <location>
        <begin position="628"/>
        <end position="660"/>
    </location>
</feature>
<evidence type="ECO:0000259" key="2">
    <source>
        <dbReference type="PROSITE" id="PS50172"/>
    </source>
</evidence>
<dbReference type="InterPro" id="IPR001357">
    <property type="entry name" value="BRCT_dom"/>
</dbReference>
<accession>A0A250WNZ4</accession>
<dbReference type="CDD" id="cd17738">
    <property type="entry name" value="BRCT_TopBP1_rpt7"/>
    <property type="match status" value="1"/>
</dbReference>
<feature type="compositionally biased region" description="Polar residues" evidence="1">
    <location>
        <begin position="581"/>
        <end position="592"/>
    </location>
</feature>
<dbReference type="EMBL" id="BEGY01000001">
    <property type="protein sequence ID" value="GAX72545.1"/>
    <property type="molecule type" value="Genomic_DNA"/>
</dbReference>
<feature type="compositionally biased region" description="Basic and acidic residues" evidence="1">
    <location>
        <begin position="335"/>
        <end position="344"/>
    </location>
</feature>
<dbReference type="Gene3D" id="3.40.50.10190">
    <property type="entry name" value="BRCT domain"/>
    <property type="match status" value="1"/>
</dbReference>
<evidence type="ECO:0000313" key="4">
    <source>
        <dbReference type="Proteomes" id="UP000232323"/>
    </source>
</evidence>
<dbReference type="Proteomes" id="UP000232323">
    <property type="component" value="Unassembled WGS sequence"/>
</dbReference>
<feature type="compositionally biased region" description="Polar residues" evidence="1">
    <location>
        <begin position="926"/>
        <end position="940"/>
    </location>
</feature>
<name>A0A250WNZ4_9CHLO</name>
<dbReference type="OrthoDB" id="552396at2759"/>
<feature type="compositionally biased region" description="Basic residues" evidence="1">
    <location>
        <begin position="593"/>
        <end position="603"/>
    </location>
</feature>
<reference evidence="3 4" key="1">
    <citation type="submission" date="2017-08" db="EMBL/GenBank/DDBJ databases">
        <title>Acidophilic green algal genome provides insights into adaptation to an acidic environment.</title>
        <authorList>
            <person name="Hirooka S."/>
            <person name="Hirose Y."/>
            <person name="Kanesaki Y."/>
            <person name="Higuchi S."/>
            <person name="Fujiwara T."/>
            <person name="Onuma R."/>
            <person name="Era A."/>
            <person name="Ohbayashi R."/>
            <person name="Uzuka A."/>
            <person name="Nozaki H."/>
            <person name="Yoshikawa H."/>
            <person name="Miyagishima S.Y."/>
        </authorList>
    </citation>
    <scope>NUCLEOTIDE SEQUENCE [LARGE SCALE GENOMIC DNA]</scope>
    <source>
        <strain evidence="3 4">NIES-2499</strain>
    </source>
</reference>
<dbReference type="Pfam" id="PF00533">
    <property type="entry name" value="BRCT"/>
    <property type="match status" value="1"/>
</dbReference>
<protein>
    <recommendedName>
        <fullName evidence="2">BRCT domain-containing protein</fullName>
    </recommendedName>
</protein>
<evidence type="ECO:0000313" key="3">
    <source>
        <dbReference type="EMBL" id="GAX72545.1"/>
    </source>
</evidence>
<feature type="domain" description="BRCT" evidence="2">
    <location>
        <begin position="992"/>
        <end position="1082"/>
    </location>
</feature>
<sequence>MFSHCGHYPDVPDDDDDDDDDLIIRLAGTVMGSSVKAVSLKWLRTCMEVQSHVPEVIISNKGLSSLLAGPFQIASVQQPALSMIKEDIDRKAIIIGVATGHKDAGCGINKMDHHPLQALAAPRRLSCDQADAGCGINNTAVPITMAIMATSRNKYPGHHSKSCSSAEEAAVPAGKAEQLFCSTDPQADKQRAASDNIQLIIGNEERGVFGCKTFVAAMPNTEAEFPSLNQPALLTHQYDIYTSAITSERQEASIVIASPQPPPARLLLPVSLPDEQMQQLHTTEQPDGSGRPSAFTKQVMLEAHHACIGAMVDQLTAAAAASADIMMMGSGTASREGKFDEHRLGRLPPSGADDGHHCVPPSGDDDGPHCVPPGADDGHHCGLLATFSKAATSNLLHSSGLVVPPAVTSNLLHSSGLVVPPATAAATGDFHNNQNPIQPEAELLKQPHKQSTSTMNDDHNSHHCTAPQLCLVIKDLIAAATMKAPFKGLHNTALCSSRTAAAAAAARNNASSDMEDPFDLPSQSPPLLRNYDTATGQPVPTSAFTACPEDDQTNQTPTMFQHIPNPNVVAPQHTLLPALPCSSTGRHPTPCSSHKRKARRPVRKLTPVKSSALHSLGANRTSRAMSDVPSEAAVEAAAGVAGGDEAASSHNSSHSTAAAHNVEQAASAAVVTAAVSSVPAEAASAAPHIVAAAPAACRASEPIAPVMKGRQDDAVASAAVTKLQCNYVVKAAVDEPGFSAAALPELITVTDQKHIAALMAHQQTSTTTADDAAGTIMPQPRQAAGIVSAKKRKLQKVVAVDVDAINTTTTIQRRHLGADTAAAAAVSIGQHVCRSEEEFGDDIIDCIDNRGSSGHGFVGTITNAALRSRSRKRIRRNPQALTGGGRLSAAAAATTAAAAAPSITEAAPRRLRLLQLVPPRDDDDTTNSTASIDQDATKQQPAAAPAVCDDYHEGSRGGGGGEVGCHNTCMIMRPAADIIHGHHYTCRQHSHQNQQVFMFSGVPARERSYLTSKLARLKATVMDGGKWTPRVTTVLTGSDSLMRRSDKLVCAMAAGCWVLNEQYILDCLQVQKSLLPPDSYELVSLCSSSTSSSTITAGQALLSVISTATDVTDAADGGTLCLSSSLSLAAVAADATAPAAADGTLSLAADATAVAPAAADGTPLSLAADATADATAPAAADGTLSLAADATARPAASVDGTTHVTHVLLSAAKATTGNTKSGTVCISSGAPGHWRRRRQALGKGAFSGLRVAIIGKLPAPMDAAACQLLLQAGGADRVVIIPTRHLTSSSRGSQQALASTLSSHNIMLAVVSPEMMTGCSNNSSRSSYSSSSTSSQNKSILSTLYHLHSVYRVWCVTSQYLVEWVAQPWSSLEPYYLALRGEITTIAISDELDALEKTRGTT</sequence>